<keyword evidence="4" id="KW-0472">Membrane</keyword>
<evidence type="ECO:0000313" key="8">
    <source>
        <dbReference type="Proteomes" id="UP000198553"/>
    </source>
</evidence>
<keyword evidence="2" id="KW-0813">Transport</keyword>
<keyword evidence="8" id="KW-1185">Reference proteome</keyword>
<dbReference type="CDD" id="cd13639">
    <property type="entry name" value="PBP2_OpuAC_like"/>
    <property type="match status" value="1"/>
</dbReference>
<dbReference type="GO" id="GO:0043190">
    <property type="term" value="C:ATP-binding cassette (ABC) transporter complex"/>
    <property type="evidence" value="ECO:0007669"/>
    <property type="project" value="InterPro"/>
</dbReference>
<keyword evidence="3" id="KW-1003">Cell membrane</keyword>
<dbReference type="RefSeq" id="WP_090748061.1">
    <property type="nucleotide sequence ID" value="NZ_FOBW01000012.1"/>
</dbReference>
<organism evidence="7 8">
    <name type="scientific">Mesobacillus persicus</name>
    <dbReference type="NCBI Taxonomy" id="930146"/>
    <lineage>
        <taxon>Bacteria</taxon>
        <taxon>Bacillati</taxon>
        <taxon>Bacillota</taxon>
        <taxon>Bacilli</taxon>
        <taxon>Bacillales</taxon>
        <taxon>Bacillaceae</taxon>
        <taxon>Mesobacillus</taxon>
    </lineage>
</organism>
<dbReference type="InterPro" id="IPR007210">
    <property type="entry name" value="ABC_Gly_betaine_transp_sub-bd"/>
</dbReference>
<dbReference type="PROSITE" id="PS51257">
    <property type="entry name" value="PROKAR_LIPOPROTEIN"/>
    <property type="match status" value="1"/>
</dbReference>
<reference evidence="8" key="1">
    <citation type="submission" date="2016-10" db="EMBL/GenBank/DDBJ databases">
        <authorList>
            <person name="Varghese N."/>
            <person name="Submissions S."/>
        </authorList>
    </citation>
    <scope>NUCLEOTIDE SEQUENCE [LARGE SCALE GENOMIC DNA]</scope>
    <source>
        <strain evidence="8">B48,IBRC-M 10115,DSM 25386,CECT 8001</strain>
    </source>
</reference>
<feature type="chain" id="PRO_5011605398" evidence="5">
    <location>
        <begin position="26"/>
        <end position="296"/>
    </location>
</feature>
<dbReference type="SUPFAM" id="SSF53850">
    <property type="entry name" value="Periplasmic binding protein-like II"/>
    <property type="match status" value="1"/>
</dbReference>
<evidence type="ECO:0000259" key="6">
    <source>
        <dbReference type="Pfam" id="PF04069"/>
    </source>
</evidence>
<gene>
    <name evidence="7" type="ORF">SAMN05192533_11263</name>
</gene>
<evidence type="ECO:0000256" key="3">
    <source>
        <dbReference type="ARBA" id="ARBA00022475"/>
    </source>
</evidence>
<dbReference type="STRING" id="930146.SAMN05192533_11263"/>
<dbReference type="AlphaFoldDB" id="A0A1H8G2R5"/>
<evidence type="ECO:0000256" key="5">
    <source>
        <dbReference type="SAM" id="SignalP"/>
    </source>
</evidence>
<evidence type="ECO:0000256" key="1">
    <source>
        <dbReference type="ARBA" id="ARBA00004236"/>
    </source>
</evidence>
<dbReference type="GO" id="GO:0005275">
    <property type="term" value="F:amine transmembrane transporter activity"/>
    <property type="evidence" value="ECO:0007669"/>
    <property type="project" value="TreeGrafter"/>
</dbReference>
<protein>
    <submittedName>
        <fullName evidence="7">Glycine betaine/proline transport system substrate-binding protein</fullName>
    </submittedName>
</protein>
<proteinExistence type="predicted"/>
<keyword evidence="5" id="KW-0732">Signal</keyword>
<dbReference type="PANTHER" id="PTHR47737">
    <property type="entry name" value="GLYCINE BETAINE/PROLINE BETAINE TRANSPORT SYSTEM PERMEASE PROTEIN PROW"/>
    <property type="match status" value="1"/>
</dbReference>
<dbReference type="GO" id="GO:0015871">
    <property type="term" value="P:choline transport"/>
    <property type="evidence" value="ECO:0007669"/>
    <property type="project" value="TreeGrafter"/>
</dbReference>
<dbReference type="Gene3D" id="3.40.190.10">
    <property type="entry name" value="Periplasmic binding protein-like II"/>
    <property type="match status" value="1"/>
</dbReference>
<sequence>MKKFLLGIMTMFVLSIIVGCSSNEGATNQEGAEGDSDTDATETITFGVTPWTSTVPPTKIASLILQDMGYEVAETKADAGNVYIGLSRGDIDVFMDAWLPVHEVYLDKYADNIHNTAVSYDNAEAGWVVPSYMEDINTMSDLKGKEDLFKNEMYAIEKGASATEVINDAIAGYELDLTQINSSEGGMIAQAMKKMAQEEPVIFYGWRPHTMFNKFDIKVLEDNKGFFESASVSVITNNDLKERAPEAYEFLANWSISIDDVEAMIAKIEDEGQDPEQVAREWIDNNQDKVNEMLGK</sequence>
<name>A0A1H8G2R5_9BACI</name>
<comment type="subcellular location">
    <subcellularLocation>
        <location evidence="1">Cell membrane</location>
    </subcellularLocation>
</comment>
<dbReference type="EMBL" id="FOBW01000012">
    <property type="protein sequence ID" value="SEN38189.1"/>
    <property type="molecule type" value="Genomic_DNA"/>
</dbReference>
<dbReference type="Pfam" id="PF04069">
    <property type="entry name" value="OpuAC"/>
    <property type="match status" value="1"/>
</dbReference>
<evidence type="ECO:0000256" key="2">
    <source>
        <dbReference type="ARBA" id="ARBA00022448"/>
    </source>
</evidence>
<feature type="signal peptide" evidence="5">
    <location>
        <begin position="1"/>
        <end position="25"/>
    </location>
</feature>
<evidence type="ECO:0000313" key="7">
    <source>
        <dbReference type="EMBL" id="SEN38189.1"/>
    </source>
</evidence>
<dbReference type="Proteomes" id="UP000198553">
    <property type="component" value="Unassembled WGS sequence"/>
</dbReference>
<evidence type="ECO:0000256" key="4">
    <source>
        <dbReference type="ARBA" id="ARBA00023136"/>
    </source>
</evidence>
<dbReference type="GO" id="GO:0015226">
    <property type="term" value="F:carnitine transmembrane transporter activity"/>
    <property type="evidence" value="ECO:0007669"/>
    <property type="project" value="TreeGrafter"/>
</dbReference>
<dbReference type="GO" id="GO:0031460">
    <property type="term" value="P:glycine betaine transport"/>
    <property type="evidence" value="ECO:0007669"/>
    <property type="project" value="TreeGrafter"/>
</dbReference>
<feature type="domain" description="ABC-type glycine betaine transport system substrate-binding" evidence="6">
    <location>
        <begin position="43"/>
        <end position="284"/>
    </location>
</feature>
<dbReference type="Gene3D" id="3.40.190.100">
    <property type="entry name" value="Glycine betaine-binding periplasmic protein, domain 2"/>
    <property type="match status" value="1"/>
</dbReference>
<dbReference type="PANTHER" id="PTHR47737:SF1">
    <property type="entry name" value="GLYCINE BETAINE_PROLINE BETAINE TRANSPORT SYSTEM PERMEASE PROTEIN PROW"/>
    <property type="match status" value="1"/>
</dbReference>
<accession>A0A1H8G2R5</accession>
<dbReference type="OrthoDB" id="9787902at2"/>